<dbReference type="Pfam" id="PF02146">
    <property type="entry name" value="SIR2"/>
    <property type="match status" value="1"/>
</dbReference>
<name>A0ABS5YSR4_9ACTN</name>
<feature type="active site" description="Proton acceptor" evidence="4">
    <location>
        <position position="122"/>
    </location>
</feature>
<dbReference type="InterPro" id="IPR050134">
    <property type="entry name" value="NAD-dep_sirtuin_deacylases"/>
</dbReference>
<keyword evidence="7" id="KW-1185">Reference proteome</keyword>
<dbReference type="Gene3D" id="3.40.50.1220">
    <property type="entry name" value="TPP-binding domain"/>
    <property type="match status" value="1"/>
</dbReference>
<dbReference type="Proteomes" id="UP001519654">
    <property type="component" value="Unassembled WGS sequence"/>
</dbReference>
<feature type="binding site" evidence="4">
    <location>
        <position position="184"/>
    </location>
    <ligand>
        <name>Zn(2+)</name>
        <dbReference type="ChEBI" id="CHEBI:29105"/>
    </ligand>
</feature>
<keyword evidence="4" id="KW-0479">Metal-binding</keyword>
<dbReference type="InterPro" id="IPR026591">
    <property type="entry name" value="Sirtuin_cat_small_dom_sf"/>
</dbReference>
<dbReference type="RefSeq" id="WP_215790079.1">
    <property type="nucleotide sequence ID" value="NZ_JAHKKG010000007.1"/>
</dbReference>
<evidence type="ECO:0000259" key="5">
    <source>
        <dbReference type="PROSITE" id="PS50305"/>
    </source>
</evidence>
<dbReference type="EC" id="2.3.1.286" evidence="1"/>
<dbReference type="InterPro" id="IPR029035">
    <property type="entry name" value="DHS-like_NAD/FAD-binding_dom"/>
</dbReference>
<dbReference type="PANTHER" id="PTHR11085">
    <property type="entry name" value="NAD-DEPENDENT PROTEIN DEACYLASE SIRTUIN-5, MITOCHONDRIAL-RELATED"/>
    <property type="match status" value="1"/>
</dbReference>
<dbReference type="PANTHER" id="PTHR11085:SF10">
    <property type="entry name" value="NAD-DEPENDENT PROTEIN DEACYLASE SIRTUIN-5, MITOCHONDRIAL-RELATED"/>
    <property type="match status" value="1"/>
</dbReference>
<dbReference type="Gene3D" id="3.30.1600.10">
    <property type="entry name" value="SIR2/SIRT2 'Small Domain"/>
    <property type="match status" value="1"/>
</dbReference>
<evidence type="ECO:0000256" key="3">
    <source>
        <dbReference type="ARBA" id="ARBA00023027"/>
    </source>
</evidence>
<dbReference type="NCBIfam" id="NF003738">
    <property type="entry name" value="PRK05333.1"/>
    <property type="match status" value="1"/>
</dbReference>
<evidence type="ECO:0000256" key="1">
    <source>
        <dbReference type="ARBA" id="ARBA00012928"/>
    </source>
</evidence>
<feature type="domain" description="Deacetylase sirtuin-type" evidence="5">
    <location>
        <begin position="1"/>
        <end position="285"/>
    </location>
</feature>
<sequence>MDLQVVEQVAELGAWVAEGGVVVLSGAGLSTDSGIPDYRGPSGSARRSTPMTYQTFTRDPIARRRYWARSHLGWRTIGEARPNDGHRAVATLQRAGLVDGIITQNVDGLHQAAGAADVVELHGNLARITCLACGDLTPRERLAERLDAANPAFEASALAINADGDAELDDTELDGFRVVDCLGCGGMLKPDVVYFGETVPPGRVERSFALVAGARTLLVLGSSLTVMSGRRFVLRAAKDGIRVAIVNRGVTRGEPYAGLTVDAPLGIVLPNLVDATAVVSPVKTGV</sequence>
<dbReference type="EMBL" id="JAHKKG010000007">
    <property type="protein sequence ID" value="MBU2666482.1"/>
    <property type="molecule type" value="Genomic_DNA"/>
</dbReference>
<evidence type="ECO:0000256" key="4">
    <source>
        <dbReference type="PROSITE-ProRule" id="PRU00236"/>
    </source>
</evidence>
<organism evidence="6 7">
    <name type="scientific">Paractinoplanes bogorensis</name>
    <dbReference type="NCBI Taxonomy" id="1610840"/>
    <lineage>
        <taxon>Bacteria</taxon>
        <taxon>Bacillati</taxon>
        <taxon>Actinomycetota</taxon>
        <taxon>Actinomycetes</taxon>
        <taxon>Micromonosporales</taxon>
        <taxon>Micromonosporaceae</taxon>
        <taxon>Paractinoplanes</taxon>
    </lineage>
</organism>
<protein>
    <recommendedName>
        <fullName evidence="1">protein acetyllysine N-acetyltransferase</fullName>
        <ecNumber evidence="1">2.3.1.286</ecNumber>
    </recommendedName>
</protein>
<dbReference type="InterPro" id="IPR003000">
    <property type="entry name" value="Sirtuin"/>
</dbReference>
<dbReference type="InterPro" id="IPR026590">
    <property type="entry name" value="Ssirtuin_cat_dom"/>
</dbReference>
<dbReference type="PROSITE" id="PS50305">
    <property type="entry name" value="SIRTUIN"/>
    <property type="match status" value="1"/>
</dbReference>
<comment type="caution">
    <text evidence="6">The sequence shown here is derived from an EMBL/GenBank/DDBJ whole genome shotgun (WGS) entry which is preliminary data.</text>
</comment>
<dbReference type="SUPFAM" id="SSF52467">
    <property type="entry name" value="DHS-like NAD/FAD-binding domain"/>
    <property type="match status" value="1"/>
</dbReference>
<evidence type="ECO:0000256" key="2">
    <source>
        <dbReference type="ARBA" id="ARBA00022679"/>
    </source>
</evidence>
<feature type="binding site" evidence="4">
    <location>
        <position position="133"/>
    </location>
    <ligand>
        <name>Zn(2+)</name>
        <dbReference type="ChEBI" id="CHEBI:29105"/>
    </ligand>
</feature>
<evidence type="ECO:0000313" key="7">
    <source>
        <dbReference type="Proteomes" id="UP001519654"/>
    </source>
</evidence>
<accession>A0ABS5YSR4</accession>
<evidence type="ECO:0000313" key="6">
    <source>
        <dbReference type="EMBL" id="MBU2666482.1"/>
    </source>
</evidence>
<keyword evidence="4" id="KW-0862">Zinc</keyword>
<keyword evidence="2" id="KW-0808">Transferase</keyword>
<proteinExistence type="predicted"/>
<keyword evidence="3" id="KW-0520">NAD</keyword>
<gene>
    <name evidence="6" type="ORF">KOI35_23530</name>
</gene>
<reference evidence="6 7" key="1">
    <citation type="submission" date="2021-06" db="EMBL/GenBank/DDBJ databases">
        <title>Actinoplanes lichenicola sp. nov., and Actinoplanes ovalisporus sp. nov., isolated from lichen in Thailand.</title>
        <authorList>
            <person name="Saeng-In P."/>
            <person name="Kanchanasin P."/>
            <person name="Yuki M."/>
            <person name="Kudo T."/>
            <person name="Ohkuma M."/>
            <person name="Phongsopitanun W."/>
            <person name="Tanasupawat S."/>
        </authorList>
    </citation>
    <scope>NUCLEOTIDE SEQUENCE [LARGE SCALE GENOMIC DNA]</scope>
    <source>
        <strain evidence="6 7">NBRC 110975</strain>
    </source>
</reference>
<feature type="binding site" evidence="4">
    <location>
        <position position="181"/>
    </location>
    <ligand>
        <name>Zn(2+)</name>
        <dbReference type="ChEBI" id="CHEBI:29105"/>
    </ligand>
</feature>
<feature type="binding site" evidence="4">
    <location>
        <position position="130"/>
    </location>
    <ligand>
        <name>Zn(2+)</name>
        <dbReference type="ChEBI" id="CHEBI:29105"/>
    </ligand>
</feature>